<feature type="region of interest" description="Disordered" evidence="2">
    <location>
        <begin position="835"/>
        <end position="914"/>
    </location>
</feature>
<dbReference type="Gene3D" id="3.40.50.11210">
    <property type="entry name" value="Rap/Ran-GAP"/>
    <property type="match status" value="1"/>
</dbReference>
<dbReference type="PANTHER" id="PTHR10063:SF11">
    <property type="entry name" value="RHO GTPASE-ACTIVATING PROTEIN CG5521-RELATED"/>
    <property type="match status" value="1"/>
</dbReference>
<evidence type="ECO:0000256" key="2">
    <source>
        <dbReference type="SAM" id="MobiDB-lite"/>
    </source>
</evidence>
<dbReference type="EMBL" id="CP111022">
    <property type="protein sequence ID" value="WAR18389.1"/>
    <property type="molecule type" value="Genomic_DNA"/>
</dbReference>
<dbReference type="PANTHER" id="PTHR10063">
    <property type="entry name" value="TUBERIN"/>
    <property type="match status" value="1"/>
</dbReference>
<feature type="domain" description="Rap-GAP" evidence="3">
    <location>
        <begin position="662"/>
        <end position="818"/>
    </location>
</feature>
<dbReference type="InterPro" id="IPR027107">
    <property type="entry name" value="Tuberin/Ral-act_asu"/>
</dbReference>
<evidence type="ECO:0000313" key="5">
    <source>
        <dbReference type="Proteomes" id="UP001164746"/>
    </source>
</evidence>
<feature type="region of interest" description="Disordered" evidence="2">
    <location>
        <begin position="1"/>
        <end position="66"/>
    </location>
</feature>
<sequence length="914" mass="101380">MDISGASSVASERSETDTVTRRSRSPSPTSAHYRSGTRTPSPTPSSELGVDLPCQHKDSPTPDRDSLHIEMVAGNEQQNRGSLEEFKSVLAGGTCQGWLPDVSVILWRRMLGALGDVNKIDDPAIHASVFEHLCYLQETLSRMRDNMGVTVDNQSSPTPPELIPPQTIFSSWLFECLTLSNKYKRGKLLAYQLLCQMMIRPPDLTLSPDLLAHFYHVLHQGLNQQDQYTGPRLFYTPLPGNTMLILDMVTAIESIIISAETPRLEAISILGCLVCFPNHYKDIPLMHNDLERVTVKSDVIKDHVLRLLLKAGKREPAGLARCIAVSSLGIFLYEEITHGTLHSKFVESVMCNTVCLLVPAAGQVQSEEERRLMLNVTVTGHTSTSIETAGRCVGELWTDQEYENLRKIPASSPNHLHGSDSTGSLSSQAKHSPEDSKSPAESDPVKLAVLCVKPKNPGIFHRTASIDARTLHGLSMGGDTEPLVGPEEKEVVTMVSQRPRTVSDLPTFENTHTDHDNLFDLLGYIGHTSPECLLIPGVPLNIEAPIPEDLNEHAEILMRGMVLEQQEAELDYFNKHKNDASMLARPQMPTEIQDPSSPFQMCRMLIDQMGFLSWDNRCQFDLLKKTDKLLREIKNMDAQKCRETHKFAVIYVAEGQEDKNSILSNPGSSAAFEHFVAGLGWEVDLEMHKGFLGGLQQNKTTGDTAPYFATPTLEIVYHVSTRIPEGSEESRHIKMRHLGNDEVHIVWSEHTRDYRRGIIPTEFGDVLIIIYPLPCGLYRIHIDRKPEIPLFGPLFNGAIVDHKVLPGLVRATAINAIVESPSDSSLALPTSLSQNEISQNNNNSKANTIETQVSPTPSRQSRGSLDPGEKSGHESSFMRHARRLSQRRRKNSAGRITHPTSPPSSPKSSSPKLS</sequence>
<feature type="compositionally biased region" description="Polar residues" evidence="2">
    <location>
        <begin position="1"/>
        <end position="11"/>
    </location>
</feature>
<feature type="compositionally biased region" description="Basic and acidic residues" evidence="2">
    <location>
        <begin position="431"/>
        <end position="443"/>
    </location>
</feature>
<feature type="region of interest" description="Disordered" evidence="2">
    <location>
        <begin position="409"/>
        <end position="443"/>
    </location>
</feature>
<proteinExistence type="predicted"/>
<evidence type="ECO:0000313" key="4">
    <source>
        <dbReference type="EMBL" id="WAR18389.1"/>
    </source>
</evidence>
<name>A0ABY7FAK3_MYAAR</name>
<dbReference type="Proteomes" id="UP001164746">
    <property type="component" value="Chromosome 11"/>
</dbReference>
<dbReference type="SUPFAM" id="SSF111347">
    <property type="entry name" value="Rap/Ran-GAP"/>
    <property type="match status" value="1"/>
</dbReference>
<feature type="compositionally biased region" description="Polar residues" evidence="2">
    <location>
        <begin position="848"/>
        <end position="863"/>
    </location>
</feature>
<feature type="compositionally biased region" description="Basic and acidic residues" evidence="2">
    <location>
        <begin position="867"/>
        <end position="877"/>
    </location>
</feature>
<organism evidence="4 5">
    <name type="scientific">Mya arenaria</name>
    <name type="common">Soft-shell clam</name>
    <dbReference type="NCBI Taxonomy" id="6604"/>
    <lineage>
        <taxon>Eukaryota</taxon>
        <taxon>Metazoa</taxon>
        <taxon>Spiralia</taxon>
        <taxon>Lophotrochozoa</taxon>
        <taxon>Mollusca</taxon>
        <taxon>Bivalvia</taxon>
        <taxon>Autobranchia</taxon>
        <taxon>Heteroconchia</taxon>
        <taxon>Euheterodonta</taxon>
        <taxon>Imparidentia</taxon>
        <taxon>Neoheterodontei</taxon>
        <taxon>Myida</taxon>
        <taxon>Myoidea</taxon>
        <taxon>Myidae</taxon>
        <taxon>Mya</taxon>
    </lineage>
</organism>
<feature type="compositionally biased region" description="Polar residues" evidence="2">
    <location>
        <begin position="411"/>
        <end position="430"/>
    </location>
</feature>
<reference evidence="4" key="1">
    <citation type="submission" date="2022-11" db="EMBL/GenBank/DDBJ databases">
        <title>Centuries of genome instability and evolution in soft-shell clam transmissible cancer (bioRxiv).</title>
        <authorList>
            <person name="Hart S.F.M."/>
            <person name="Yonemitsu M.A."/>
            <person name="Giersch R.M."/>
            <person name="Beal B.F."/>
            <person name="Arriagada G."/>
            <person name="Davis B.W."/>
            <person name="Ostrander E.A."/>
            <person name="Goff S.P."/>
            <person name="Metzger M.J."/>
        </authorList>
    </citation>
    <scope>NUCLEOTIDE SEQUENCE</scope>
    <source>
        <strain evidence="4">MELC-2E11</strain>
        <tissue evidence="4">Siphon/mantle</tissue>
    </source>
</reference>
<accession>A0ABY7FAK3</accession>
<dbReference type="InterPro" id="IPR000331">
    <property type="entry name" value="Rap/Ran_GAP_dom"/>
</dbReference>
<gene>
    <name evidence="4" type="ORF">MAR_000227</name>
</gene>
<dbReference type="InterPro" id="IPR035974">
    <property type="entry name" value="Rap/Ran-GAP_sf"/>
</dbReference>
<keyword evidence="5" id="KW-1185">Reference proteome</keyword>
<keyword evidence="1" id="KW-0343">GTPase activation</keyword>
<feature type="compositionally biased region" description="Basic residues" evidence="2">
    <location>
        <begin position="879"/>
        <end position="892"/>
    </location>
</feature>
<feature type="compositionally biased region" description="Low complexity" evidence="2">
    <location>
        <begin position="835"/>
        <end position="847"/>
    </location>
</feature>
<evidence type="ECO:0000256" key="1">
    <source>
        <dbReference type="ARBA" id="ARBA00022468"/>
    </source>
</evidence>
<dbReference type="Pfam" id="PF02145">
    <property type="entry name" value="Rap_GAP"/>
    <property type="match status" value="1"/>
</dbReference>
<feature type="compositionally biased region" description="Basic and acidic residues" evidence="2">
    <location>
        <begin position="54"/>
        <end position="66"/>
    </location>
</feature>
<protein>
    <submittedName>
        <fullName evidence="4">RGPA1-like protein</fullName>
    </submittedName>
</protein>
<evidence type="ECO:0000259" key="3">
    <source>
        <dbReference type="Pfam" id="PF02145"/>
    </source>
</evidence>
<feature type="compositionally biased region" description="Low complexity" evidence="2">
    <location>
        <begin position="37"/>
        <end position="46"/>
    </location>
</feature>